<dbReference type="Pfam" id="PF01171">
    <property type="entry name" value="ATP_bind_3"/>
    <property type="match status" value="1"/>
</dbReference>
<dbReference type="PANTHER" id="PTHR43033:SF1">
    <property type="entry name" value="TRNA(ILE)-LYSIDINE SYNTHASE-RELATED"/>
    <property type="match status" value="1"/>
</dbReference>
<dbReference type="PANTHER" id="PTHR43033">
    <property type="entry name" value="TRNA(ILE)-LYSIDINE SYNTHASE-RELATED"/>
    <property type="match status" value="1"/>
</dbReference>
<accession>A0ABD3M3P0</accession>
<name>A0ABD3M3P0_9STRA</name>
<evidence type="ECO:0000256" key="2">
    <source>
        <dbReference type="ARBA" id="ARBA00022598"/>
    </source>
</evidence>
<protein>
    <recommendedName>
        <fullName evidence="1">tRNA(Ile)-lysidine synthetase</fullName>
        <ecNumber evidence="1">6.3.4.19</ecNumber>
    </recommendedName>
</protein>
<evidence type="ECO:0000256" key="1">
    <source>
        <dbReference type="ARBA" id="ARBA00013267"/>
    </source>
</evidence>
<dbReference type="InterPro" id="IPR014729">
    <property type="entry name" value="Rossmann-like_a/b/a_fold"/>
</dbReference>
<dbReference type="InterPro" id="IPR012795">
    <property type="entry name" value="tRNA_Ile_lys_synt_N"/>
</dbReference>
<sequence>MALNNNIIAYRFPTLAALFANAATISALAHGASSCFCWHHPQPPRCCQIRTSSISSLTVGSSKAKDRRIHSNKKSYYRTAWEGNLSLNNSLRSETRASDAFGSENYIVSVVRNSLRYDIVQPHRDETLGNNSDGTTLVLVLAVSGGCDSMALFHSILSLTTICEDGGVGNGKVYNDNSRRWLHLGIDNTHPEPHLYRVPCELHVAHFNHEQRGEISDGDCDFVRDRCIEHEVPFYSYTWSDMEESCANTEVSTGYQRDDDHNEELDDNRGFSQDVARRWRQRKLKDLLSSLVITPNAISNPDTRWGTILTAHHRDDADETIMLKLLRGSHLTNLWSMKARSDGFNLQLECDKTSIGYFAKPMLELRKSQIIEYLTSNSLEWREDDSNSSSKYKRNMVRNELMPLLSELAGGDNALRKRLINLENQSREISQFLSDRSHDYLRSMISDTKFILQRDSTNEQFDLVQENALHLWIMKTTLGKLQVSYDQMLRIRDQIQNYPDNLQWKMDLGSHWEIRRNGDTLVVVEGNEKDQPSKSGILPWIVIAGPGIDMNDYESEDVSDVQGTVELRFGPLPNNLGHSTVHVVQVKDCAGMQFTPPWRIGRSAMKLKDFLRGQKVPLHRRDESIVLCLSDDDSSRHALAVHIEGPTEDSSGTWIVNSNFCPRDDLPITKVVLGKTPKHPTLTPHNI</sequence>
<dbReference type="SUPFAM" id="SSF52402">
    <property type="entry name" value="Adenine nucleotide alpha hydrolases-like"/>
    <property type="match status" value="1"/>
</dbReference>
<dbReference type="Gene3D" id="3.40.50.620">
    <property type="entry name" value="HUPs"/>
    <property type="match status" value="1"/>
</dbReference>
<keyword evidence="9" id="KW-1185">Reference proteome</keyword>
<dbReference type="GO" id="GO:0005524">
    <property type="term" value="F:ATP binding"/>
    <property type="evidence" value="ECO:0007669"/>
    <property type="project" value="UniProtKB-KW"/>
</dbReference>
<organism evidence="8 9">
    <name type="scientific">Discostella pseudostelligera</name>
    <dbReference type="NCBI Taxonomy" id="259834"/>
    <lineage>
        <taxon>Eukaryota</taxon>
        <taxon>Sar</taxon>
        <taxon>Stramenopiles</taxon>
        <taxon>Ochrophyta</taxon>
        <taxon>Bacillariophyta</taxon>
        <taxon>Coscinodiscophyceae</taxon>
        <taxon>Thalassiosirophycidae</taxon>
        <taxon>Stephanodiscales</taxon>
        <taxon>Stephanodiscaceae</taxon>
        <taxon>Discostella</taxon>
    </lineage>
</organism>
<keyword evidence="4" id="KW-0547">Nucleotide-binding</keyword>
<dbReference type="Proteomes" id="UP001530293">
    <property type="component" value="Unassembled WGS sequence"/>
</dbReference>
<evidence type="ECO:0000259" key="7">
    <source>
        <dbReference type="Pfam" id="PF01171"/>
    </source>
</evidence>
<evidence type="ECO:0000313" key="8">
    <source>
        <dbReference type="EMBL" id="KAL3758611.1"/>
    </source>
</evidence>
<dbReference type="EC" id="6.3.4.19" evidence="1"/>
<gene>
    <name evidence="8" type="ORF">ACHAWU_008365</name>
</gene>
<comment type="catalytic activity">
    <reaction evidence="6">
        <text>cytidine(34) in tRNA(Ile2) + L-lysine + ATP = lysidine(34) in tRNA(Ile2) + AMP + diphosphate + H(+)</text>
        <dbReference type="Rhea" id="RHEA:43744"/>
        <dbReference type="Rhea" id="RHEA-COMP:10625"/>
        <dbReference type="Rhea" id="RHEA-COMP:10670"/>
        <dbReference type="ChEBI" id="CHEBI:15378"/>
        <dbReference type="ChEBI" id="CHEBI:30616"/>
        <dbReference type="ChEBI" id="CHEBI:32551"/>
        <dbReference type="ChEBI" id="CHEBI:33019"/>
        <dbReference type="ChEBI" id="CHEBI:82748"/>
        <dbReference type="ChEBI" id="CHEBI:83665"/>
        <dbReference type="ChEBI" id="CHEBI:456215"/>
        <dbReference type="EC" id="6.3.4.19"/>
    </reaction>
</comment>
<keyword evidence="3" id="KW-0819">tRNA processing</keyword>
<evidence type="ECO:0000256" key="3">
    <source>
        <dbReference type="ARBA" id="ARBA00022694"/>
    </source>
</evidence>
<keyword evidence="2" id="KW-0436">Ligase</keyword>
<dbReference type="HAMAP" id="MF_01161">
    <property type="entry name" value="tRNA_Ile_lys_synt"/>
    <property type="match status" value="1"/>
</dbReference>
<dbReference type="AlphaFoldDB" id="A0ABD3M3P0"/>
<proteinExistence type="inferred from homology"/>
<dbReference type="GO" id="GO:0008033">
    <property type="term" value="P:tRNA processing"/>
    <property type="evidence" value="ECO:0007669"/>
    <property type="project" value="UniProtKB-KW"/>
</dbReference>
<dbReference type="InterPro" id="IPR012094">
    <property type="entry name" value="tRNA_Ile_lys_synt"/>
</dbReference>
<dbReference type="CDD" id="cd01992">
    <property type="entry name" value="TilS_N"/>
    <property type="match status" value="1"/>
</dbReference>
<evidence type="ECO:0000256" key="4">
    <source>
        <dbReference type="ARBA" id="ARBA00022741"/>
    </source>
</evidence>
<keyword evidence="5" id="KW-0067">ATP-binding</keyword>
<dbReference type="InterPro" id="IPR011063">
    <property type="entry name" value="TilS/TtcA_N"/>
</dbReference>
<evidence type="ECO:0000256" key="6">
    <source>
        <dbReference type="ARBA" id="ARBA00048539"/>
    </source>
</evidence>
<evidence type="ECO:0000256" key="5">
    <source>
        <dbReference type="ARBA" id="ARBA00022840"/>
    </source>
</evidence>
<dbReference type="GO" id="GO:0032267">
    <property type="term" value="F:tRNA(Ile)-lysidine synthase activity"/>
    <property type="evidence" value="ECO:0007669"/>
    <property type="project" value="UniProtKB-EC"/>
</dbReference>
<evidence type="ECO:0000313" key="9">
    <source>
        <dbReference type="Proteomes" id="UP001530293"/>
    </source>
</evidence>
<comment type="caution">
    <text evidence="8">The sequence shown here is derived from an EMBL/GenBank/DDBJ whole genome shotgun (WGS) entry which is preliminary data.</text>
</comment>
<dbReference type="EMBL" id="JALLBG020000228">
    <property type="protein sequence ID" value="KAL3758611.1"/>
    <property type="molecule type" value="Genomic_DNA"/>
</dbReference>
<feature type="domain" description="tRNA(Ile)-lysidine/2-thiocytidine synthase N-terminal" evidence="7">
    <location>
        <begin position="307"/>
        <end position="400"/>
    </location>
</feature>
<reference evidence="8 9" key="1">
    <citation type="submission" date="2024-10" db="EMBL/GenBank/DDBJ databases">
        <title>Updated reference genomes for cyclostephanoid diatoms.</title>
        <authorList>
            <person name="Roberts W.R."/>
            <person name="Alverson A.J."/>
        </authorList>
    </citation>
    <scope>NUCLEOTIDE SEQUENCE [LARGE SCALE GENOMIC DNA]</scope>
    <source>
        <strain evidence="8 9">AJA232-27</strain>
    </source>
</reference>